<dbReference type="SUPFAM" id="SSF57903">
    <property type="entry name" value="FYVE/PHD zinc finger"/>
    <property type="match status" value="1"/>
</dbReference>
<feature type="region of interest" description="Disordered" evidence="1">
    <location>
        <begin position="314"/>
        <end position="353"/>
    </location>
</feature>
<dbReference type="AlphaFoldDB" id="A0A139ADJ0"/>
<organism evidence="2 3">
    <name type="scientific">Gonapodya prolifera (strain JEL478)</name>
    <name type="common">Monoblepharis prolifera</name>
    <dbReference type="NCBI Taxonomy" id="1344416"/>
    <lineage>
        <taxon>Eukaryota</taxon>
        <taxon>Fungi</taxon>
        <taxon>Fungi incertae sedis</taxon>
        <taxon>Chytridiomycota</taxon>
        <taxon>Chytridiomycota incertae sedis</taxon>
        <taxon>Monoblepharidomycetes</taxon>
        <taxon>Monoblepharidales</taxon>
        <taxon>Gonapodyaceae</taxon>
        <taxon>Gonapodya</taxon>
    </lineage>
</organism>
<evidence type="ECO:0000313" key="3">
    <source>
        <dbReference type="Proteomes" id="UP000070544"/>
    </source>
</evidence>
<evidence type="ECO:0000256" key="1">
    <source>
        <dbReference type="SAM" id="MobiDB-lite"/>
    </source>
</evidence>
<protein>
    <submittedName>
        <fullName evidence="2">Uncharacterized protein</fullName>
    </submittedName>
</protein>
<dbReference type="Proteomes" id="UP000070544">
    <property type="component" value="Unassembled WGS sequence"/>
</dbReference>
<name>A0A139ADJ0_GONPJ</name>
<keyword evidence="3" id="KW-1185">Reference proteome</keyword>
<dbReference type="EMBL" id="KQ965769">
    <property type="protein sequence ID" value="KXS14483.1"/>
    <property type="molecule type" value="Genomic_DNA"/>
</dbReference>
<dbReference type="CDD" id="cd15489">
    <property type="entry name" value="PHD_SF"/>
    <property type="match status" value="1"/>
</dbReference>
<gene>
    <name evidence="2" type="ORF">M427DRAFT_146048</name>
</gene>
<reference evidence="2 3" key="1">
    <citation type="journal article" date="2015" name="Genome Biol. Evol.">
        <title>Phylogenomic analyses indicate that early fungi evolved digesting cell walls of algal ancestors of land plants.</title>
        <authorList>
            <person name="Chang Y."/>
            <person name="Wang S."/>
            <person name="Sekimoto S."/>
            <person name="Aerts A.L."/>
            <person name="Choi C."/>
            <person name="Clum A."/>
            <person name="LaButti K.M."/>
            <person name="Lindquist E.A."/>
            <person name="Yee Ngan C."/>
            <person name="Ohm R.A."/>
            <person name="Salamov A.A."/>
            <person name="Grigoriev I.V."/>
            <person name="Spatafora J.W."/>
            <person name="Berbee M.L."/>
        </authorList>
    </citation>
    <scope>NUCLEOTIDE SEQUENCE [LARGE SCALE GENOMIC DNA]</scope>
    <source>
        <strain evidence="2 3">JEL478</strain>
    </source>
</reference>
<proteinExistence type="predicted"/>
<evidence type="ECO:0000313" key="2">
    <source>
        <dbReference type="EMBL" id="KXS14483.1"/>
    </source>
</evidence>
<dbReference type="InterPro" id="IPR013083">
    <property type="entry name" value="Znf_RING/FYVE/PHD"/>
</dbReference>
<dbReference type="Gene3D" id="3.30.40.10">
    <property type="entry name" value="Zinc/RING finger domain, C3HC4 (zinc finger)"/>
    <property type="match status" value="1"/>
</dbReference>
<sequence>MIERLERERGRLVDELNGKVVEEELSWQGAKDGTFKAVHTFEPIHRPPLYALECDGGGGPCDKKILTGFAIFHDNQKTERVLLGTDSVGLARELGIWHSSDAAATCIKLVQLDTATRSVLIKDRVARGEWRELPDELSEFREDFAVVEVKLRNVSERSGELQGQRLIDLAQVKITQRSNTKLRKNARNEEQRLKKKRRPRVRDAALKRILAENDKEVRCCSNEMEWEGPLVQCDACARWFHPPLPGTNVSLGGKSPHECDDTWDERGARGDCPSFQGMRWKIEDAATRALTQEEFRKYIWTTELITERVKAQIKRDARRKRKLTSEEEDGNGGSQPDGDPRGKRRNCFSGGQW</sequence>
<accession>A0A139ADJ0</accession>
<dbReference type="InterPro" id="IPR011011">
    <property type="entry name" value="Znf_FYVE_PHD"/>
</dbReference>